<organism evidence="2 3">
    <name type="scientific">Arcicella aurantiaca</name>
    <dbReference type="NCBI Taxonomy" id="591202"/>
    <lineage>
        <taxon>Bacteria</taxon>
        <taxon>Pseudomonadati</taxon>
        <taxon>Bacteroidota</taxon>
        <taxon>Cytophagia</taxon>
        <taxon>Cytophagales</taxon>
        <taxon>Flectobacillaceae</taxon>
        <taxon>Arcicella</taxon>
    </lineage>
</organism>
<dbReference type="CDD" id="cd03450">
    <property type="entry name" value="NodN"/>
    <property type="match status" value="1"/>
</dbReference>
<dbReference type="InterPro" id="IPR002539">
    <property type="entry name" value="MaoC-like_dom"/>
</dbReference>
<dbReference type="InterPro" id="IPR029069">
    <property type="entry name" value="HotDog_dom_sf"/>
</dbReference>
<dbReference type="Proteomes" id="UP000245489">
    <property type="component" value="Unassembled WGS sequence"/>
</dbReference>
<evidence type="ECO:0000259" key="1">
    <source>
        <dbReference type="Pfam" id="PF01575"/>
    </source>
</evidence>
<gene>
    <name evidence="2" type="ORF">LV89_01715</name>
</gene>
<reference evidence="2 3" key="1">
    <citation type="submission" date="2018-05" db="EMBL/GenBank/DDBJ databases">
        <title>Genomic Encyclopedia of Archaeal and Bacterial Type Strains, Phase II (KMG-II): from individual species to whole genera.</title>
        <authorList>
            <person name="Goeker M."/>
        </authorList>
    </citation>
    <scope>NUCLEOTIDE SEQUENCE [LARGE SCALE GENOMIC DNA]</scope>
    <source>
        <strain evidence="2 3">DSM 22214</strain>
    </source>
</reference>
<proteinExistence type="predicted"/>
<keyword evidence="3" id="KW-1185">Reference proteome</keyword>
<dbReference type="EMBL" id="QGGO01000007">
    <property type="protein sequence ID" value="PWK27402.1"/>
    <property type="molecule type" value="Genomic_DNA"/>
</dbReference>
<dbReference type="OrthoDB" id="9801735at2"/>
<protein>
    <submittedName>
        <fullName evidence="2">Acyl dehydratase</fullName>
    </submittedName>
</protein>
<dbReference type="PANTHER" id="PTHR42993">
    <property type="entry name" value="MAOC-LIKE DEHYDRATASE DOMAIN-CONTAINING PROTEIN"/>
    <property type="match status" value="1"/>
</dbReference>
<dbReference type="SUPFAM" id="SSF54637">
    <property type="entry name" value="Thioesterase/thiol ester dehydrase-isomerase"/>
    <property type="match status" value="1"/>
</dbReference>
<comment type="caution">
    <text evidence="2">The sequence shown here is derived from an EMBL/GenBank/DDBJ whole genome shotgun (WGS) entry which is preliminary data.</text>
</comment>
<dbReference type="AlphaFoldDB" id="A0A316EAG4"/>
<name>A0A316EAG4_9BACT</name>
<dbReference type="Pfam" id="PF01575">
    <property type="entry name" value="MaoC_dehydratas"/>
    <property type="match status" value="1"/>
</dbReference>
<dbReference type="RefSeq" id="WP_109742476.1">
    <property type="nucleotide sequence ID" value="NZ_QGGO01000007.1"/>
</dbReference>
<accession>A0A316EAG4</accession>
<dbReference type="Gene3D" id="3.10.129.10">
    <property type="entry name" value="Hotdog Thioesterase"/>
    <property type="match status" value="1"/>
</dbReference>
<dbReference type="PANTHER" id="PTHR42993:SF1">
    <property type="entry name" value="MAOC-LIKE DEHYDRATASE DOMAIN-CONTAINING PROTEIN"/>
    <property type="match status" value="1"/>
</dbReference>
<feature type="domain" description="MaoC-like" evidence="1">
    <location>
        <begin position="12"/>
        <end position="118"/>
    </location>
</feature>
<evidence type="ECO:0000313" key="3">
    <source>
        <dbReference type="Proteomes" id="UP000245489"/>
    </source>
</evidence>
<evidence type="ECO:0000313" key="2">
    <source>
        <dbReference type="EMBL" id="PWK27402.1"/>
    </source>
</evidence>
<sequence>MQIFQNLASLKAQVGQEIGTTAYMTVSQEMINDFAKATQDFQWIHVNEEMASKYSPFKTTVAHGFLTLSLAPKFMADLFKVESVKMGVNYGANKIRFTSAVPSGSQVRMRASLLEAEDAQPSGLRITMNCIFEIEGQEKPACVAELISMLYE</sequence>
<dbReference type="InterPro" id="IPR039375">
    <property type="entry name" value="NodN-like"/>
</dbReference>